<dbReference type="EMBL" id="CABFNB010000145">
    <property type="protein sequence ID" value="VTZ64929.1"/>
    <property type="molecule type" value="Genomic_DNA"/>
</dbReference>
<sequence length="58" mass="6559">MVERTTRVAKPTRAPDSVVWAVVTRQKSLNELPPCVEALVTGRRHAEWPRRRCTVCSG</sequence>
<protein>
    <submittedName>
        <fullName evidence="1">Uncharacterized protein</fullName>
    </submittedName>
</protein>
<proteinExistence type="predicted"/>
<gene>
    <name evidence="1" type="ORF">EMEDMD4_750016</name>
</gene>
<reference evidence="1 2" key="1">
    <citation type="submission" date="2019-06" db="EMBL/GenBank/DDBJ databases">
        <authorList>
            <person name="Le Quere A."/>
            <person name="Colella S."/>
        </authorList>
    </citation>
    <scope>NUCLEOTIDE SEQUENCE [LARGE SCALE GENOMIC DNA]</scope>
    <source>
        <strain evidence="1">EmedicaeMD41</strain>
    </source>
</reference>
<name>A0A508X510_9HYPH</name>
<dbReference type="AlphaFoldDB" id="A0A508X510"/>
<evidence type="ECO:0000313" key="2">
    <source>
        <dbReference type="Proteomes" id="UP000507954"/>
    </source>
</evidence>
<accession>A0A508X510</accession>
<evidence type="ECO:0000313" key="1">
    <source>
        <dbReference type="EMBL" id="VTZ64929.1"/>
    </source>
</evidence>
<dbReference type="Proteomes" id="UP000507954">
    <property type="component" value="Unassembled WGS sequence"/>
</dbReference>
<organism evidence="1 2">
    <name type="scientific">Sinorhizobium medicae</name>
    <dbReference type="NCBI Taxonomy" id="110321"/>
    <lineage>
        <taxon>Bacteria</taxon>
        <taxon>Pseudomonadati</taxon>
        <taxon>Pseudomonadota</taxon>
        <taxon>Alphaproteobacteria</taxon>
        <taxon>Hyphomicrobiales</taxon>
        <taxon>Rhizobiaceae</taxon>
        <taxon>Sinorhizobium/Ensifer group</taxon>
        <taxon>Sinorhizobium</taxon>
    </lineage>
</organism>